<organism evidence="1 3">
    <name type="scientific">Brochothrix thermosphacta</name>
    <name type="common">Microbacterium thermosphactum</name>
    <dbReference type="NCBI Taxonomy" id="2756"/>
    <lineage>
        <taxon>Bacteria</taxon>
        <taxon>Bacillati</taxon>
        <taxon>Bacillota</taxon>
        <taxon>Bacilli</taxon>
        <taxon>Bacillales</taxon>
        <taxon>Listeriaceae</taxon>
        <taxon>Brochothrix</taxon>
    </lineage>
</organism>
<dbReference type="STRING" id="2756.BFR44_05975"/>
<dbReference type="InterPro" id="IPR038231">
    <property type="entry name" value="MepB-like_sf"/>
</dbReference>
<dbReference type="EMBL" id="CP023483">
    <property type="protein sequence ID" value="ATF25958.1"/>
    <property type="molecule type" value="Genomic_DNA"/>
</dbReference>
<dbReference type="Proteomes" id="UP000243591">
    <property type="component" value="Chromosome"/>
</dbReference>
<sequence>MVYINPIDIPILKKILNYSDVTITEVLPETQNAEYDAFRFTIAGHTARFRKAKITPKKNGQFVAFWEKNTGGKNQPFHVNNTPDLLIIAVNDSLNTGYFIFPKHILITKKIISNNNSIGKMAMRIYPPWDLAMSTQAQKTQIWQNHFFHSDISKKTLHTIC</sequence>
<proteinExistence type="predicted"/>
<evidence type="ECO:0000313" key="4">
    <source>
        <dbReference type="Proteomes" id="UP000270190"/>
    </source>
</evidence>
<reference evidence="1 3" key="1">
    <citation type="submission" date="2017-09" db="EMBL/GenBank/DDBJ databases">
        <title>Complete Genome Sequences of Two Strains of the Meat Spoilage Bacterium Brochothrix thermosphacta Isolated from Ground Chicken.</title>
        <authorList>
            <person name="Paoli G.C."/>
            <person name="Wijey C."/>
            <person name="Chen C.-Y."/>
            <person name="Nguyen L."/>
            <person name="Yan X."/>
            <person name="Irwin P.L."/>
        </authorList>
    </citation>
    <scope>NUCLEOTIDE SEQUENCE [LARGE SCALE GENOMIC DNA]</scope>
    <source>
        <strain evidence="1 3">BI</strain>
    </source>
</reference>
<dbReference type="RefSeq" id="WP_036027168.1">
    <property type="nucleotide sequence ID" value="NZ_CBCPHX010000004.1"/>
</dbReference>
<evidence type="ECO:0008006" key="5">
    <source>
        <dbReference type="Google" id="ProtNLM"/>
    </source>
</evidence>
<dbReference type="Pfam" id="PF08877">
    <property type="entry name" value="MepB-like"/>
    <property type="match status" value="1"/>
</dbReference>
<dbReference type="EMBL" id="OUNC01000056">
    <property type="protein sequence ID" value="SPP29786.1"/>
    <property type="molecule type" value="Genomic_DNA"/>
</dbReference>
<dbReference type="AlphaFoldDB" id="A0A1D2LGJ7"/>
<evidence type="ECO:0000313" key="2">
    <source>
        <dbReference type="EMBL" id="SPP29786.1"/>
    </source>
</evidence>
<protein>
    <recommendedName>
        <fullName evidence="5">MepB protein</fullName>
    </recommendedName>
</protein>
<name>A0A1D2LGJ7_BROTH</name>
<dbReference type="Proteomes" id="UP000270190">
    <property type="component" value="Unassembled WGS sequence"/>
</dbReference>
<dbReference type="PIRSF" id="PIRSF032285">
    <property type="entry name" value="UCP032285"/>
    <property type="match status" value="1"/>
</dbReference>
<evidence type="ECO:0000313" key="3">
    <source>
        <dbReference type="Proteomes" id="UP000243591"/>
    </source>
</evidence>
<dbReference type="Gene3D" id="3.40.1350.140">
    <property type="entry name" value="MepB-like"/>
    <property type="match status" value="1"/>
</dbReference>
<evidence type="ECO:0000313" key="1">
    <source>
        <dbReference type="EMBL" id="ATF25958.1"/>
    </source>
</evidence>
<accession>A0A1D2LGJ7</accession>
<gene>
    <name evidence="2" type="ORF">BTBSAS_60089</name>
    <name evidence="1" type="ORF">CNY62_05825</name>
</gene>
<reference evidence="2" key="2">
    <citation type="submission" date="2018-04" db="EMBL/GenBank/DDBJ databases">
        <authorList>
            <person name="Go L.Y."/>
            <person name="Mitchell J.A."/>
        </authorList>
    </citation>
    <scope>NUCLEOTIDE SEQUENCE</scope>
    <source>
        <strain evidence="2">BSAS1 3</strain>
    </source>
</reference>
<dbReference type="InterPro" id="IPR011235">
    <property type="entry name" value="MepB-like"/>
</dbReference>
<keyword evidence="3" id="KW-1185">Reference proteome</keyword>
<dbReference type="OrthoDB" id="4954833at2"/>
<reference evidence="4" key="3">
    <citation type="submission" date="2018-04" db="EMBL/GenBank/DDBJ databases">
        <authorList>
            <person name="Illikoud N."/>
        </authorList>
    </citation>
    <scope>NUCLEOTIDE SEQUENCE [LARGE SCALE GENOMIC DNA]</scope>
</reference>
<dbReference type="KEGG" id="bths:CNY62_05825"/>